<organism evidence="8 9">
    <name type="scientific">Enhygromyxa salina</name>
    <dbReference type="NCBI Taxonomy" id="215803"/>
    <lineage>
        <taxon>Bacteria</taxon>
        <taxon>Pseudomonadati</taxon>
        <taxon>Myxococcota</taxon>
        <taxon>Polyangia</taxon>
        <taxon>Nannocystales</taxon>
        <taxon>Nannocystaceae</taxon>
        <taxon>Enhygromyxa</taxon>
    </lineage>
</organism>
<evidence type="ECO:0000256" key="6">
    <source>
        <dbReference type="SAM" id="Phobius"/>
    </source>
</evidence>
<dbReference type="SUPFAM" id="SSF48452">
    <property type="entry name" value="TPR-like"/>
    <property type="match status" value="1"/>
</dbReference>
<dbReference type="Gene3D" id="1.10.510.10">
    <property type="entry name" value="Transferase(Phosphotransferase) domain 1"/>
    <property type="match status" value="1"/>
</dbReference>
<evidence type="ECO:0000313" key="8">
    <source>
        <dbReference type="EMBL" id="PRP91412.1"/>
    </source>
</evidence>
<keyword evidence="6" id="KW-0472">Membrane</keyword>
<reference evidence="8 9" key="1">
    <citation type="submission" date="2018-03" db="EMBL/GenBank/DDBJ databases">
        <title>Draft Genome Sequences of the Obligatory Marine Myxobacteria Enhygromyxa salina SWB005.</title>
        <authorList>
            <person name="Poehlein A."/>
            <person name="Moghaddam J.A."/>
            <person name="Harms H."/>
            <person name="Alanjari M."/>
            <person name="Koenig G.M."/>
            <person name="Daniel R."/>
            <person name="Schaeberle T.F."/>
        </authorList>
    </citation>
    <scope>NUCLEOTIDE SEQUENCE [LARGE SCALE GENOMIC DNA]</scope>
    <source>
        <strain evidence="8 9">SWB005</strain>
    </source>
</reference>
<dbReference type="PROSITE" id="PS50011">
    <property type="entry name" value="PROTEIN_KINASE_DOM"/>
    <property type="match status" value="1"/>
</dbReference>
<comment type="caution">
    <text evidence="8">The sequence shown here is derived from an EMBL/GenBank/DDBJ whole genome shotgun (WGS) entry which is preliminary data.</text>
</comment>
<feature type="compositionally biased region" description="Acidic residues" evidence="5">
    <location>
        <begin position="11"/>
        <end position="24"/>
    </location>
</feature>
<dbReference type="InterPro" id="IPR011990">
    <property type="entry name" value="TPR-like_helical_dom_sf"/>
</dbReference>
<dbReference type="SUPFAM" id="SSF56112">
    <property type="entry name" value="Protein kinase-like (PK-like)"/>
    <property type="match status" value="1"/>
</dbReference>
<dbReference type="PROSITE" id="PS00108">
    <property type="entry name" value="PROTEIN_KINASE_ST"/>
    <property type="match status" value="1"/>
</dbReference>
<evidence type="ECO:0000256" key="1">
    <source>
        <dbReference type="ARBA" id="ARBA00022679"/>
    </source>
</evidence>
<keyword evidence="3 8" id="KW-0418">Kinase</keyword>
<keyword evidence="6" id="KW-1133">Transmembrane helix</keyword>
<gene>
    <name evidence="8" type="primary">prkC_35</name>
    <name evidence="8" type="ORF">ENSA5_55290</name>
</gene>
<evidence type="ECO:0000256" key="2">
    <source>
        <dbReference type="ARBA" id="ARBA00022741"/>
    </source>
</evidence>
<feature type="compositionally biased region" description="Basic and acidic residues" evidence="5">
    <location>
        <begin position="1"/>
        <end position="10"/>
    </location>
</feature>
<dbReference type="AlphaFoldDB" id="A0A2S9XEX4"/>
<keyword evidence="4" id="KW-0067">ATP-binding</keyword>
<keyword evidence="6" id="KW-0812">Transmembrane</keyword>
<name>A0A2S9XEX4_9BACT</name>
<evidence type="ECO:0000259" key="7">
    <source>
        <dbReference type="PROSITE" id="PS50011"/>
    </source>
</evidence>
<keyword evidence="1 8" id="KW-0808">Transferase</keyword>
<dbReference type="PANTHER" id="PTHR43289">
    <property type="entry name" value="MITOGEN-ACTIVATED PROTEIN KINASE KINASE KINASE 20-RELATED"/>
    <property type="match status" value="1"/>
</dbReference>
<dbReference type="CDD" id="cd14014">
    <property type="entry name" value="STKc_PknB_like"/>
    <property type="match status" value="1"/>
</dbReference>
<dbReference type="InterPro" id="IPR008271">
    <property type="entry name" value="Ser/Thr_kinase_AS"/>
</dbReference>
<dbReference type="RefSeq" id="WP_181198216.1">
    <property type="nucleotide sequence ID" value="NZ_PVNK01000242.1"/>
</dbReference>
<evidence type="ECO:0000256" key="3">
    <source>
        <dbReference type="ARBA" id="ARBA00022777"/>
    </source>
</evidence>
<proteinExistence type="predicted"/>
<accession>A0A2S9XEX4</accession>
<evidence type="ECO:0000256" key="5">
    <source>
        <dbReference type="SAM" id="MobiDB-lite"/>
    </source>
</evidence>
<dbReference type="GO" id="GO:0004674">
    <property type="term" value="F:protein serine/threonine kinase activity"/>
    <property type="evidence" value="ECO:0007669"/>
    <property type="project" value="UniProtKB-EC"/>
</dbReference>
<dbReference type="EC" id="2.7.11.1" evidence="8"/>
<dbReference type="Proteomes" id="UP000237968">
    <property type="component" value="Unassembled WGS sequence"/>
</dbReference>
<evidence type="ECO:0000256" key="4">
    <source>
        <dbReference type="ARBA" id="ARBA00022840"/>
    </source>
</evidence>
<evidence type="ECO:0000313" key="9">
    <source>
        <dbReference type="Proteomes" id="UP000237968"/>
    </source>
</evidence>
<keyword evidence="2" id="KW-0547">Nucleotide-binding</keyword>
<dbReference type="InterPro" id="IPR000719">
    <property type="entry name" value="Prot_kinase_dom"/>
</dbReference>
<feature type="region of interest" description="Disordered" evidence="5">
    <location>
        <begin position="1"/>
        <end position="24"/>
    </location>
</feature>
<dbReference type="Pfam" id="PF00069">
    <property type="entry name" value="Pkinase"/>
    <property type="match status" value="1"/>
</dbReference>
<dbReference type="Gene3D" id="3.30.200.20">
    <property type="entry name" value="Phosphorylase Kinase, domain 1"/>
    <property type="match status" value="1"/>
</dbReference>
<dbReference type="EMBL" id="PVNK01000242">
    <property type="protein sequence ID" value="PRP91412.1"/>
    <property type="molecule type" value="Genomic_DNA"/>
</dbReference>
<protein>
    <submittedName>
        <fullName evidence="8">Serine/threonine-protein kinase PrkC</fullName>
        <ecNumber evidence="8">2.7.11.1</ecNumber>
    </submittedName>
</protein>
<dbReference type="GO" id="GO:0005524">
    <property type="term" value="F:ATP binding"/>
    <property type="evidence" value="ECO:0007669"/>
    <property type="project" value="UniProtKB-KW"/>
</dbReference>
<dbReference type="PANTHER" id="PTHR43289:SF6">
    <property type="entry name" value="SERINE_THREONINE-PROTEIN KINASE NEKL-3"/>
    <property type="match status" value="1"/>
</dbReference>
<feature type="transmembrane region" description="Helical" evidence="6">
    <location>
        <begin position="335"/>
        <end position="355"/>
    </location>
</feature>
<dbReference type="Gene3D" id="1.25.40.10">
    <property type="entry name" value="Tetratricopeptide repeat domain"/>
    <property type="match status" value="1"/>
</dbReference>
<keyword evidence="9" id="KW-1185">Reference proteome</keyword>
<dbReference type="Pfam" id="PF13424">
    <property type="entry name" value="TPR_12"/>
    <property type="match status" value="1"/>
</dbReference>
<dbReference type="InterPro" id="IPR011009">
    <property type="entry name" value="Kinase-like_dom_sf"/>
</dbReference>
<feature type="domain" description="Protein kinase" evidence="7">
    <location>
        <begin position="51"/>
        <end position="332"/>
    </location>
</feature>
<sequence length="876" mass="97170">MTTDEAHDDTPADDWDDTDVPEGEELEELERLRAKLGLANGAPRRVIDGRYEILGRQGQGGMGVVYQAHDRRLDRDVALKLVRSRPFRDEDRLRERLAREAKALAKLDGHDHVVGVYDVGRHQDRIYFTMPYVQGLNLRQWQDEAPRQVDELIDVYLQAARGLSAAHELGIVHRDFKPGNVLVRATDHRILVADFGIAEAVSKFDTPPEGLEAVPDEAQRLTASGAVLGTLPYVAPERLPTLDQAPVRGVPASDQFSYCVALWEALAGELPFDARTPAQMLEAIERGPSGEGRIPVWLRSILRRGLRRDPDARFPTMAALIRAIERRRHRRRRRVIFAASVMLFIALFVSGFVAWTRAHAPLETRVACSVFSDSAARVWSDSRRQALLDRRDDGPETIDHVIAQLDALMERWVETGERGCVDGYTSAEAATEIECLEQWLRVAEDSIALLVEVDDVTAAPRAGEVVDRLLPPSLDFCAFTPPPVVDAELWRLTQATRAAALLGAGEQALALADRALERATTLADARAHTANFAEAYSARAEAFSRQRQYQAALHDFEDADVHAHLSGYREREISNQALWAKVRSLSGAALDYAKALEDLERKRKLILAVGSGPLRTRLEAELEDAAGFVEYRRDAYPEALAHHQRARELLAQLDDPVLLATTLNNLGAAHQMLDQLDEARASYTRARQTLAAAGVPPGHSTAVEVELNLGILDVELDRSTGFDHLASVARLSSGPRQLQALDQALTLAVNLGDEPRMREYAEELLAKLSSQPLTSASQARAKFDVATAFVHLGDPRGDELFATIDTLPPELVSPALGLRLRRSHVRALERRERCADAAVVLAGVDDYARRHGLVDPEFREWRTKRETAACELAPFQ</sequence>